<evidence type="ECO:0000313" key="2">
    <source>
        <dbReference type="EMBL" id="QNT78208.1"/>
    </source>
</evidence>
<keyword evidence="3" id="KW-1185">Reference proteome</keyword>
<dbReference type="SUPFAM" id="SSF53756">
    <property type="entry name" value="UDP-Glycosyltransferase/glycogen phosphorylase"/>
    <property type="match status" value="1"/>
</dbReference>
<sequence length="91" mass="10720">MVKDRPFYLWVFLLYWPWGGSIQTKHLMFFYMPYLCPNLHVMIAGDGLERITLEAMVEQRKLQGRVHMPGWIEQPGRWIAACDVFGLPFSS</sequence>
<keyword evidence="1" id="KW-0812">Transmembrane</keyword>
<dbReference type="KEGG" id="ebla:JGUZn3_09770"/>
<feature type="transmembrane region" description="Helical" evidence="1">
    <location>
        <begin position="7"/>
        <end position="32"/>
    </location>
</feature>
<keyword evidence="1" id="KW-0472">Membrane</keyword>
<evidence type="ECO:0000256" key="1">
    <source>
        <dbReference type="SAM" id="Phobius"/>
    </source>
</evidence>
<proteinExistence type="predicted"/>
<dbReference type="Proteomes" id="UP000516349">
    <property type="component" value="Chromosome"/>
</dbReference>
<dbReference type="AlphaFoldDB" id="A0A7H1NQZ8"/>
<protein>
    <submittedName>
        <fullName evidence="2">Uncharacterized protein</fullName>
    </submittedName>
</protein>
<evidence type="ECO:0000313" key="3">
    <source>
        <dbReference type="Proteomes" id="UP000516349"/>
    </source>
</evidence>
<keyword evidence="1" id="KW-1133">Transmembrane helix</keyword>
<gene>
    <name evidence="2" type="ORF">JGUZn3_09770</name>
</gene>
<organism evidence="2 3">
    <name type="scientific">Entomobacter blattae</name>
    <dbReference type="NCBI Taxonomy" id="2762277"/>
    <lineage>
        <taxon>Bacteria</taxon>
        <taxon>Pseudomonadati</taxon>
        <taxon>Pseudomonadota</taxon>
        <taxon>Alphaproteobacteria</taxon>
        <taxon>Acetobacterales</taxon>
        <taxon>Acetobacteraceae</taxon>
        <taxon>Entomobacter</taxon>
    </lineage>
</organism>
<name>A0A7H1NQZ8_9PROT</name>
<dbReference type="EMBL" id="CP060244">
    <property type="protein sequence ID" value="QNT78208.1"/>
    <property type="molecule type" value="Genomic_DNA"/>
</dbReference>
<accession>A0A7H1NQZ8</accession>
<dbReference type="Gene3D" id="3.40.50.2000">
    <property type="entry name" value="Glycogen Phosphorylase B"/>
    <property type="match status" value="1"/>
</dbReference>
<reference evidence="2 3" key="1">
    <citation type="submission" date="2020-08" db="EMBL/GenBank/DDBJ databases">
        <title>Complete genome sequence of Entomobacter blattae G55GP.</title>
        <authorList>
            <person name="Poehlein A."/>
            <person name="Guzman J."/>
            <person name="Daniel R."/>
            <person name="Vilcinskas A."/>
        </authorList>
    </citation>
    <scope>NUCLEOTIDE SEQUENCE [LARGE SCALE GENOMIC DNA]</scope>
    <source>
        <strain evidence="2 3">G55GP</strain>
    </source>
</reference>